<protein>
    <submittedName>
        <fullName evidence="1">Uncharacterized protein</fullName>
    </submittedName>
</protein>
<organism evidence="1 2">
    <name type="scientific">Aspergillus phoenicis ATCC 13157</name>
    <dbReference type="NCBI Taxonomy" id="1353007"/>
    <lineage>
        <taxon>Eukaryota</taxon>
        <taxon>Fungi</taxon>
        <taxon>Dikarya</taxon>
        <taxon>Ascomycota</taxon>
        <taxon>Pezizomycotina</taxon>
        <taxon>Eurotiomycetes</taxon>
        <taxon>Eurotiomycetidae</taxon>
        <taxon>Eurotiales</taxon>
        <taxon>Aspergillaceae</taxon>
        <taxon>Aspergillus</taxon>
    </lineage>
</organism>
<dbReference type="EMBL" id="KZ851873">
    <property type="protein sequence ID" value="RDK37116.1"/>
    <property type="molecule type" value="Genomic_DNA"/>
</dbReference>
<evidence type="ECO:0000313" key="1">
    <source>
        <dbReference type="EMBL" id="RDK37116.1"/>
    </source>
</evidence>
<evidence type="ECO:0000313" key="2">
    <source>
        <dbReference type="Proteomes" id="UP000254937"/>
    </source>
</evidence>
<proteinExistence type="predicted"/>
<name>A0A370P5I0_ASPPH</name>
<dbReference type="AlphaFoldDB" id="A0A370P5I0"/>
<gene>
    <name evidence="1" type="ORF">M752DRAFT_279875</name>
</gene>
<keyword evidence="2" id="KW-1185">Reference proteome</keyword>
<sequence length="153" mass="17304">MGNKCPRTFDISSVGWNQGPCTIGRSGSLMIFQNRNPASLNCSWSLIIEGDSKHTTGDAVSTTWQLPVRGSFDCLCTDRQKSDEYVVARPYQSNHLDMWTNFVIFKHPERAIASSIASSSVLRWDEWPRGDSDSAQNTWRGRWVVWSCRRSVG</sequence>
<reference evidence="1 2" key="1">
    <citation type="submission" date="2018-07" db="EMBL/GenBank/DDBJ databases">
        <title>Section-level genome sequencing of Aspergillus section Nigri to investigate inter- and intra-species variation.</title>
        <authorList>
            <consortium name="DOE Joint Genome Institute"/>
            <person name="Vesth T.C."/>
            <person name="Nybo J.L."/>
            <person name="Theobald S."/>
            <person name="Frisvad J.C."/>
            <person name="Larsen T.O."/>
            <person name="Nielsen K.F."/>
            <person name="Hoof J.B."/>
            <person name="Brandl J."/>
            <person name="Salamov A."/>
            <person name="Riley R."/>
            <person name="Gladden J.M."/>
            <person name="Phatale P."/>
            <person name="Nielsen M.T."/>
            <person name="Lyhne E.K."/>
            <person name="Kogle M.E."/>
            <person name="Strasser K."/>
            <person name="McDonnell E."/>
            <person name="Barry K."/>
            <person name="Clum A."/>
            <person name="Chen C."/>
            <person name="Nolan M."/>
            <person name="Sandor L."/>
            <person name="Kuo A."/>
            <person name="Lipzen A."/>
            <person name="Hainaut M."/>
            <person name="Drula E."/>
            <person name="Tsang A."/>
            <person name="Magnuson J.K."/>
            <person name="Henrissat B."/>
            <person name="Wiebenga A."/>
            <person name="Simmons B.A."/>
            <person name="Makela M.R."/>
            <person name="De vries R.P."/>
            <person name="Grigoriev I.V."/>
            <person name="Mortensen U.H."/>
            <person name="Baker S.E."/>
            <person name="Andersen M.R."/>
        </authorList>
    </citation>
    <scope>NUCLEOTIDE SEQUENCE [LARGE SCALE GENOMIC DNA]</scope>
    <source>
        <strain evidence="1 2">ATCC 13157</strain>
    </source>
</reference>
<accession>A0A370P5I0</accession>
<dbReference type="Proteomes" id="UP000254937">
    <property type="component" value="Unassembled WGS sequence"/>
</dbReference>